<name>A0A1I3DHV4_SELRU</name>
<dbReference type="RefSeq" id="WP_075442666.1">
    <property type="nucleotide sequence ID" value="NZ_FOQK01000006.1"/>
</dbReference>
<reference evidence="1 2" key="1">
    <citation type="submission" date="2016-10" db="EMBL/GenBank/DDBJ databases">
        <authorList>
            <person name="de Groot N.N."/>
        </authorList>
    </citation>
    <scope>NUCLEOTIDE SEQUENCE [LARGE SCALE GENOMIC DNA]</scope>
    <source>
        <strain evidence="1 2">Z108</strain>
    </source>
</reference>
<evidence type="ECO:0000313" key="2">
    <source>
        <dbReference type="Proteomes" id="UP000183639"/>
    </source>
</evidence>
<sequence>MHDIWNPWHGCKKISPGCANCYMYTLDKQRGKDGADIYRTENFNYPLQKDRHGSYKIKSGELIRVCMTSDFFLAEADKWRAEAWEIMRQRPDVIFYLLTKRPERVADCLPQDFGSGWENIWFNVTCENQKMADIRLPLLKELPFRHKGVMCAPLVGAVSLKPYLEEGFIEQVICGGENYEGARPCSYDWVLALHQECRSANVSFSFIEIGSHFIKDGRHYRLTSKQKQAEQAFRAGLNYVGRPMNFALCYSIGLPVPPEDRYQPVYDGPHCHACGSRLICNGCSHCGKCSESVEKRI</sequence>
<protein>
    <submittedName>
        <fullName evidence="1">Protein gp37</fullName>
    </submittedName>
</protein>
<accession>A0A1I3DHV4</accession>
<gene>
    <name evidence="1" type="ORF">SAMN04487861_106105</name>
</gene>
<dbReference type="OrthoDB" id="9787478at2"/>
<dbReference type="Proteomes" id="UP000183639">
    <property type="component" value="Unassembled WGS sequence"/>
</dbReference>
<proteinExistence type="predicted"/>
<evidence type="ECO:0000313" key="1">
    <source>
        <dbReference type="EMBL" id="SFH86223.1"/>
    </source>
</evidence>
<dbReference type="EMBL" id="FOQK01000006">
    <property type="protein sequence ID" value="SFH86223.1"/>
    <property type="molecule type" value="Genomic_DNA"/>
</dbReference>
<dbReference type="Pfam" id="PF07505">
    <property type="entry name" value="DUF5131"/>
    <property type="match status" value="1"/>
</dbReference>
<dbReference type="AlphaFoldDB" id="A0A1I3DHV4"/>
<organism evidence="1 2">
    <name type="scientific">Selenomonas ruminantium</name>
    <dbReference type="NCBI Taxonomy" id="971"/>
    <lineage>
        <taxon>Bacteria</taxon>
        <taxon>Bacillati</taxon>
        <taxon>Bacillota</taxon>
        <taxon>Negativicutes</taxon>
        <taxon>Selenomonadales</taxon>
        <taxon>Selenomonadaceae</taxon>
        <taxon>Selenomonas</taxon>
    </lineage>
</organism>
<dbReference type="InterPro" id="IPR011101">
    <property type="entry name" value="DUF5131"/>
</dbReference>